<evidence type="ECO:0000259" key="1">
    <source>
        <dbReference type="Pfam" id="PF13453"/>
    </source>
</evidence>
<dbReference type="Pfam" id="PF13453">
    <property type="entry name" value="Zn_ribbon_TFIIB"/>
    <property type="match status" value="1"/>
</dbReference>
<dbReference type="STRING" id="1802060.A2957_03065"/>
<name>A0A1F7ILL6_9BACT</name>
<dbReference type="Proteomes" id="UP000179072">
    <property type="component" value="Unassembled WGS sequence"/>
</dbReference>
<protein>
    <recommendedName>
        <fullName evidence="1">Transcription factor zinc-finger domain-containing protein</fullName>
    </recommendedName>
</protein>
<accession>A0A1F7ILL6</accession>
<evidence type="ECO:0000313" key="3">
    <source>
        <dbReference type="Proteomes" id="UP000179072"/>
    </source>
</evidence>
<dbReference type="AlphaFoldDB" id="A0A1F7ILL6"/>
<dbReference type="EMBL" id="MGAK01000020">
    <property type="protein sequence ID" value="OGK44276.1"/>
    <property type="molecule type" value="Genomic_DNA"/>
</dbReference>
<organism evidence="2 3">
    <name type="scientific">Candidatus Roizmanbacteria bacterium RIFCSPLOWO2_01_FULL_38_11</name>
    <dbReference type="NCBI Taxonomy" id="1802060"/>
    <lineage>
        <taxon>Bacteria</taxon>
        <taxon>Candidatus Roizmaniibacteriota</taxon>
    </lineage>
</organism>
<proteinExistence type="predicted"/>
<reference evidence="2 3" key="1">
    <citation type="journal article" date="2016" name="Nat. Commun.">
        <title>Thousands of microbial genomes shed light on interconnected biogeochemical processes in an aquifer system.</title>
        <authorList>
            <person name="Anantharaman K."/>
            <person name="Brown C.T."/>
            <person name="Hug L.A."/>
            <person name="Sharon I."/>
            <person name="Castelle C.J."/>
            <person name="Probst A.J."/>
            <person name="Thomas B.C."/>
            <person name="Singh A."/>
            <person name="Wilkins M.J."/>
            <person name="Karaoz U."/>
            <person name="Brodie E.L."/>
            <person name="Williams K.H."/>
            <person name="Hubbard S.S."/>
            <person name="Banfield J.F."/>
        </authorList>
    </citation>
    <scope>NUCLEOTIDE SEQUENCE [LARGE SCALE GENOMIC DNA]</scope>
</reference>
<evidence type="ECO:0000313" key="2">
    <source>
        <dbReference type="EMBL" id="OGK44276.1"/>
    </source>
</evidence>
<gene>
    <name evidence="2" type="ORF">A2957_03065</name>
</gene>
<comment type="caution">
    <text evidence="2">The sequence shown here is derived from an EMBL/GenBank/DDBJ whole genome shotgun (WGS) entry which is preliminary data.</text>
</comment>
<dbReference type="InterPro" id="IPR027392">
    <property type="entry name" value="TF_Znf"/>
</dbReference>
<feature type="domain" description="Transcription factor zinc-finger" evidence="1">
    <location>
        <begin position="2"/>
        <end position="39"/>
    </location>
</feature>
<sequence>MRCPNCFHALTHKQLGKIEVEHCDNCGGTVFEANEINRITLQEAHKLADMKQSDVISGNEKFSPRDGSKLERIEDNSIPQFVTLLKSKTTGEVFAYPDDLIHFKSAQKARVNYYKLWNIPVPALKNVLLYSFIIVSSLSVIYLTSRLQGPVNQRIQAKTLCSDNLIISSTENQIIVSCQTDEEYTSEVDIQCDGQTRRLTVNTKPSLLHLVTLSKTCASIKYIFNDHGSIIESDTISLR</sequence>